<reference evidence="2" key="1">
    <citation type="journal article" date="2022" name="bioRxiv">
        <title>Sequencing and chromosome-scale assembly of the giantPleurodeles waltlgenome.</title>
        <authorList>
            <person name="Brown T."/>
            <person name="Elewa A."/>
            <person name="Iarovenko S."/>
            <person name="Subramanian E."/>
            <person name="Araus A.J."/>
            <person name="Petzold A."/>
            <person name="Susuki M."/>
            <person name="Suzuki K.-i.T."/>
            <person name="Hayashi T."/>
            <person name="Toyoda A."/>
            <person name="Oliveira C."/>
            <person name="Osipova E."/>
            <person name="Leigh N.D."/>
            <person name="Simon A."/>
            <person name="Yun M.H."/>
        </authorList>
    </citation>
    <scope>NUCLEOTIDE SEQUENCE</scope>
    <source>
        <strain evidence="2">20211129_DDA</strain>
        <tissue evidence="2">Liver</tissue>
    </source>
</reference>
<evidence type="ECO:0000313" key="2">
    <source>
        <dbReference type="EMBL" id="KAJ1205629.1"/>
    </source>
</evidence>
<keyword evidence="3" id="KW-1185">Reference proteome</keyword>
<dbReference type="EMBL" id="JANPWB010000002">
    <property type="protein sequence ID" value="KAJ1205629.1"/>
    <property type="molecule type" value="Genomic_DNA"/>
</dbReference>
<accession>A0AAV7W0B9</accession>
<proteinExistence type="predicted"/>
<evidence type="ECO:0000313" key="3">
    <source>
        <dbReference type="Proteomes" id="UP001066276"/>
    </source>
</evidence>
<name>A0AAV7W0B9_PLEWA</name>
<feature type="compositionally biased region" description="Polar residues" evidence="1">
    <location>
        <begin position="9"/>
        <end position="40"/>
    </location>
</feature>
<sequence>MGAQGGGTNFSKASGITPKRTPQTSGSHCNEFQAAVNTSARPAREQEEKAQSGGLSTSGGRGERDGTLREVVCGAVAKKRSRNRPQPKSLATSRAQRRGRKAGAWVALGRRGGLGVRGHPVRAASPACTLAPEVTRGPFCPERHTVGTQPQVRINSSRRKFGFFTKTFNRNPRLRCPPDCAP</sequence>
<protein>
    <submittedName>
        <fullName evidence="2">Uncharacterized protein</fullName>
    </submittedName>
</protein>
<comment type="caution">
    <text evidence="2">The sequence shown here is derived from an EMBL/GenBank/DDBJ whole genome shotgun (WGS) entry which is preliminary data.</text>
</comment>
<organism evidence="2 3">
    <name type="scientific">Pleurodeles waltl</name>
    <name type="common">Iberian ribbed newt</name>
    <dbReference type="NCBI Taxonomy" id="8319"/>
    <lineage>
        <taxon>Eukaryota</taxon>
        <taxon>Metazoa</taxon>
        <taxon>Chordata</taxon>
        <taxon>Craniata</taxon>
        <taxon>Vertebrata</taxon>
        <taxon>Euteleostomi</taxon>
        <taxon>Amphibia</taxon>
        <taxon>Batrachia</taxon>
        <taxon>Caudata</taxon>
        <taxon>Salamandroidea</taxon>
        <taxon>Salamandridae</taxon>
        <taxon>Pleurodelinae</taxon>
        <taxon>Pleurodeles</taxon>
    </lineage>
</organism>
<evidence type="ECO:0000256" key="1">
    <source>
        <dbReference type="SAM" id="MobiDB-lite"/>
    </source>
</evidence>
<dbReference type="Proteomes" id="UP001066276">
    <property type="component" value="Chromosome 1_2"/>
</dbReference>
<gene>
    <name evidence="2" type="ORF">NDU88_001057</name>
</gene>
<feature type="region of interest" description="Disordered" evidence="1">
    <location>
        <begin position="1"/>
        <end position="103"/>
    </location>
</feature>
<dbReference type="AlphaFoldDB" id="A0AAV7W0B9"/>